<evidence type="ECO:0000256" key="2">
    <source>
        <dbReference type="SAM" id="Phobius"/>
    </source>
</evidence>
<feature type="region of interest" description="Disordered" evidence="1">
    <location>
        <begin position="128"/>
        <end position="194"/>
    </location>
</feature>
<evidence type="ECO:0000313" key="3">
    <source>
        <dbReference type="EMBL" id="HEN14482.1"/>
    </source>
</evidence>
<keyword evidence="2" id="KW-0812">Transmembrane</keyword>
<dbReference type="SUPFAM" id="SSF50969">
    <property type="entry name" value="YVTN repeat-like/Quinoprotein amine dehydrogenase"/>
    <property type="match status" value="2"/>
</dbReference>
<proteinExistence type="predicted"/>
<gene>
    <name evidence="3" type="ORF">ENQ76_03300</name>
</gene>
<evidence type="ECO:0000256" key="1">
    <source>
        <dbReference type="SAM" id="MobiDB-lite"/>
    </source>
</evidence>
<protein>
    <recommendedName>
        <fullName evidence="4">WD40 repeat domain-containing protein</fullName>
    </recommendedName>
</protein>
<organism evidence="3">
    <name type="scientific">Schlesneria paludicola</name>
    <dbReference type="NCBI Taxonomy" id="360056"/>
    <lineage>
        <taxon>Bacteria</taxon>
        <taxon>Pseudomonadati</taxon>
        <taxon>Planctomycetota</taxon>
        <taxon>Planctomycetia</taxon>
        <taxon>Planctomycetales</taxon>
        <taxon>Planctomycetaceae</taxon>
        <taxon>Schlesneria</taxon>
    </lineage>
</organism>
<reference evidence="3" key="1">
    <citation type="journal article" date="2020" name="mSystems">
        <title>Genome- and Community-Level Interaction Insights into Carbon Utilization and Element Cycling Functions of Hydrothermarchaeota in Hydrothermal Sediment.</title>
        <authorList>
            <person name="Zhou Z."/>
            <person name="Liu Y."/>
            <person name="Xu W."/>
            <person name="Pan J."/>
            <person name="Luo Z.H."/>
            <person name="Li M."/>
        </authorList>
    </citation>
    <scope>NUCLEOTIDE SEQUENCE [LARGE SCALE GENOMIC DNA]</scope>
    <source>
        <strain evidence="3">SpSt-339</strain>
    </source>
</reference>
<feature type="transmembrane region" description="Helical" evidence="2">
    <location>
        <begin position="79"/>
        <end position="99"/>
    </location>
</feature>
<keyword evidence="2" id="KW-0472">Membrane</keyword>
<sequence>MTIALECDVCGKKYKLSDTLAGKTFVCKDCGLTLDVPGGRRTRGDEEEVIDRKPPKSSATIRSTGGGKRRSRRSQKDQLTMLAVAGGVVLAAIVLGAVFSGGANQGPSLAPPVNSGVVVEPTVASNATQNATQPVVPPAGTSTGTSTPPSATQSPAAPSTTTNVAAVARPESKDSTATPTGVADDSSAAARPTASSQGVFTLTVAPGWQVQVDPPAEPLPTAWATDWSLPVTGSFLTEACISFPATYSPFVILGTNEDAKAGREVWNLATGEKVHTFKGQRVNTTQPVALSPDGQMLAWFDFRSVTVYDLAGKKLLGELPSGSGDDTFNIARLDLPTSQRLVAMSFVDRGLKVWSLPDGNLRHATRVGDKFSYPAKSAYSPGGKYVALEAHFLDHTIQVHEVDTGEVVGTITAQKIGNAYGDLHGLAFSPDGSQLAAVFESTAGEGITQVAIWNVAEGTQAANHVTVPGIMHRVKNVRETAGVQWYADGKKLLVHGVTILDAATGAGLYEMQKPEPSFAASRRVFGTNGIADLSGTRQELQLRPIVISDADLGVSAKVAAAGGLPVDVKLPPLTKAELTASPDTVRAASWNFPAITAATVPAVVEEALPLKTGSGTLRQLSLAVQDQPRAFLRFAQGEDSTALPPQTTFRVDSQGRLQSRSRPRPVKAKTNWIDVYDLAAKQFLAKIDLPFSGDLVGCSPDGRRLLVQPHDAQGRLDVFDVADGRPVVGFRPYQSQPEERDWELSAAAMLDADHVATLNDDDLFVVWELPACRSVYAVDQALTFSVSPGGGQIAVATDTGVDLRDALTGTALGFVPFKGSIRGLVFHPQGDRLAVLLSDQGGAYIYTVDLKDGQIGNEIPSPVTGTLVWGSDRYLLVEVARGDWRLLDLEAKTVAWTYLLKDGVVAANHPDARFWYAVPKSPRVPALNLVAVTLPDESVAKRLSAQELAPELLLQPGDKVTVRARVTPLTNRPQLENEVLALIHKAVERSGVTAANGQPVELNVTATAKAGRSVSVRKLGTEETTSVQEISLEILLAYKRGQETLWQDRFAATNTTGFIIKRIAEGESVQAAFDKDLWDRMNRYGESLQLPVYLFAPKSVEGLGKTTLSAILK</sequence>
<dbReference type="InterPro" id="IPR011044">
    <property type="entry name" value="Quino_amine_DH_bsu"/>
</dbReference>
<dbReference type="EMBL" id="DSOK01000104">
    <property type="protein sequence ID" value="HEN14482.1"/>
    <property type="molecule type" value="Genomic_DNA"/>
</dbReference>
<feature type="region of interest" description="Disordered" evidence="1">
    <location>
        <begin position="37"/>
        <end position="76"/>
    </location>
</feature>
<dbReference type="InterPro" id="IPR015943">
    <property type="entry name" value="WD40/YVTN_repeat-like_dom_sf"/>
</dbReference>
<evidence type="ECO:0008006" key="4">
    <source>
        <dbReference type="Google" id="ProtNLM"/>
    </source>
</evidence>
<dbReference type="Gene3D" id="2.130.10.10">
    <property type="entry name" value="YVTN repeat-like/Quinoprotein amine dehydrogenase"/>
    <property type="match status" value="3"/>
</dbReference>
<accession>A0A7C2JY06</accession>
<name>A0A7C2JY06_9PLAN</name>
<dbReference type="PANTHER" id="PTHR47197:SF3">
    <property type="entry name" value="DIHYDRO-HEME D1 DEHYDROGENASE"/>
    <property type="match status" value="1"/>
</dbReference>
<dbReference type="PANTHER" id="PTHR47197">
    <property type="entry name" value="PROTEIN NIRF"/>
    <property type="match status" value="1"/>
</dbReference>
<feature type="compositionally biased region" description="Low complexity" evidence="1">
    <location>
        <begin position="138"/>
        <end position="162"/>
    </location>
</feature>
<dbReference type="InterPro" id="IPR051200">
    <property type="entry name" value="Host-pathogen_enzymatic-act"/>
</dbReference>
<keyword evidence="2" id="KW-1133">Transmembrane helix</keyword>
<dbReference type="AlphaFoldDB" id="A0A7C2JY06"/>
<comment type="caution">
    <text evidence="3">The sequence shown here is derived from an EMBL/GenBank/DDBJ whole genome shotgun (WGS) entry which is preliminary data.</text>
</comment>